<dbReference type="GO" id="GO:0033765">
    <property type="term" value="F:steroid dehydrogenase activity, acting on the CH-CH group of donors"/>
    <property type="evidence" value="ECO:0007669"/>
    <property type="project" value="UniProtKB-ARBA"/>
</dbReference>
<dbReference type="InterPro" id="IPR027477">
    <property type="entry name" value="Succ_DH/fumarate_Rdtase_cat_sf"/>
</dbReference>
<dbReference type="PANTHER" id="PTHR43400">
    <property type="entry name" value="FUMARATE REDUCTASE"/>
    <property type="match status" value="1"/>
</dbReference>
<dbReference type="InterPro" id="IPR006311">
    <property type="entry name" value="TAT_signal"/>
</dbReference>
<dbReference type="RefSeq" id="WP_160941631.1">
    <property type="nucleotide sequence ID" value="NZ_CP063310.1"/>
</dbReference>
<dbReference type="InterPro" id="IPR003953">
    <property type="entry name" value="FAD-dep_OxRdtase_2_FAD-bd"/>
</dbReference>
<dbReference type="EMBL" id="CP063310">
    <property type="protein sequence ID" value="QOS69778.1"/>
    <property type="molecule type" value="Genomic_DNA"/>
</dbReference>
<dbReference type="GO" id="GO:0010181">
    <property type="term" value="F:FMN binding"/>
    <property type="evidence" value="ECO:0007669"/>
    <property type="project" value="InterPro"/>
</dbReference>
<evidence type="ECO:0000256" key="1">
    <source>
        <dbReference type="ARBA" id="ARBA00001917"/>
    </source>
</evidence>
<dbReference type="PANTHER" id="PTHR43400:SF10">
    <property type="entry name" value="3-OXOSTEROID 1-DEHYDROGENASE"/>
    <property type="match status" value="1"/>
</dbReference>
<evidence type="ECO:0000256" key="6">
    <source>
        <dbReference type="ARBA" id="ARBA00022827"/>
    </source>
</evidence>
<keyword evidence="6" id="KW-0274">FAD</keyword>
<evidence type="ECO:0000256" key="4">
    <source>
        <dbReference type="ARBA" id="ARBA00015872"/>
    </source>
</evidence>
<gene>
    <name evidence="10" type="ORF">GS424_008060</name>
</gene>
<dbReference type="KEGG" id="egd:GS424_008060"/>
<dbReference type="Proteomes" id="UP000478463">
    <property type="component" value="Chromosome"/>
</dbReference>
<dbReference type="SUPFAM" id="SSF51905">
    <property type="entry name" value="FAD/NAD(P)-binding domain"/>
    <property type="match status" value="1"/>
</dbReference>
<dbReference type="EC" id="1.3.99.33" evidence="3"/>
<dbReference type="Gene3D" id="3.90.700.10">
    <property type="entry name" value="Succinate dehydrogenase/fumarate reductase flavoprotein, catalytic domain"/>
    <property type="match status" value="1"/>
</dbReference>
<evidence type="ECO:0000259" key="9">
    <source>
        <dbReference type="SMART" id="SM00900"/>
    </source>
</evidence>
<dbReference type="AlphaFoldDB" id="A0A6L7ITT5"/>
<dbReference type="Gene3D" id="3.50.50.60">
    <property type="entry name" value="FAD/NAD(P)-binding domain"/>
    <property type="match status" value="3"/>
</dbReference>
<evidence type="ECO:0000313" key="11">
    <source>
        <dbReference type="Proteomes" id="UP000478463"/>
    </source>
</evidence>
<dbReference type="InterPro" id="IPR007329">
    <property type="entry name" value="FMN-bd"/>
</dbReference>
<organism evidence="10 11">
    <name type="scientific">Eggerthella guodeyinii</name>
    <dbReference type="NCBI Taxonomy" id="2690837"/>
    <lineage>
        <taxon>Bacteria</taxon>
        <taxon>Bacillati</taxon>
        <taxon>Actinomycetota</taxon>
        <taxon>Coriobacteriia</taxon>
        <taxon>Eggerthellales</taxon>
        <taxon>Eggerthellaceae</taxon>
        <taxon>Eggerthella</taxon>
    </lineage>
</organism>
<dbReference type="PROSITE" id="PS51318">
    <property type="entry name" value="TAT"/>
    <property type="match status" value="1"/>
</dbReference>
<evidence type="ECO:0000256" key="8">
    <source>
        <dbReference type="ARBA" id="ARBA00049922"/>
    </source>
</evidence>
<keyword evidence="5" id="KW-0285">Flavoprotein</keyword>
<evidence type="ECO:0000256" key="7">
    <source>
        <dbReference type="ARBA" id="ARBA00023002"/>
    </source>
</evidence>
<evidence type="ECO:0000256" key="3">
    <source>
        <dbReference type="ARBA" id="ARBA00013137"/>
    </source>
</evidence>
<dbReference type="InterPro" id="IPR036188">
    <property type="entry name" value="FAD/NAD-bd_sf"/>
</dbReference>
<dbReference type="GO" id="GO:0008202">
    <property type="term" value="P:steroid metabolic process"/>
    <property type="evidence" value="ECO:0007669"/>
    <property type="project" value="UniProtKB-ARBA"/>
</dbReference>
<accession>A0A6L7ITT5</accession>
<dbReference type="Pfam" id="PF04205">
    <property type="entry name" value="FMN_bind"/>
    <property type="match status" value="1"/>
</dbReference>
<comment type="cofactor">
    <cofactor evidence="1">
        <name>FMN</name>
        <dbReference type="ChEBI" id="CHEBI:58210"/>
    </cofactor>
</comment>
<protein>
    <recommendedName>
        <fullName evidence="4">Urocanate reductase</fullName>
        <ecNumber evidence="3">1.3.99.33</ecNumber>
    </recommendedName>
</protein>
<dbReference type="SUPFAM" id="SSF56425">
    <property type="entry name" value="Succinate dehydrogenase/fumarate reductase flavoprotein, catalytic domain"/>
    <property type="match status" value="1"/>
</dbReference>
<dbReference type="InterPro" id="IPR050315">
    <property type="entry name" value="FAD-oxidoreductase_2"/>
</dbReference>
<evidence type="ECO:0000256" key="2">
    <source>
        <dbReference type="ARBA" id="ARBA00001974"/>
    </source>
</evidence>
<evidence type="ECO:0000256" key="5">
    <source>
        <dbReference type="ARBA" id="ARBA00022630"/>
    </source>
</evidence>
<comment type="cofactor">
    <cofactor evidence="2">
        <name>FAD</name>
        <dbReference type="ChEBI" id="CHEBI:57692"/>
    </cofactor>
</comment>
<dbReference type="GO" id="GO:0016020">
    <property type="term" value="C:membrane"/>
    <property type="evidence" value="ECO:0007669"/>
    <property type="project" value="InterPro"/>
</dbReference>
<proteinExistence type="predicted"/>
<sequence>MNQAPISRRAFVRTATIAGITVAAFGIAGCAPKAEGAEGAYRAGTYSASGQGKFGPVEVEVAFSDKAIEKVDVVKLEETKYICDRAVADVPARIVEHQSLGVDTVTGATLTSTAILAAVEDCVKQAGGNAGKLKGNYTPAPRSAETRELEADLVVVGAGAAGMVAAVGAAQRGANVVVLEKSCNVGGNGLVCGGYLEYAGSPADLRPDMTDMQIQELEEKLAAGDGSAVDPSYLAALKQEWADWQASGTKKVFDSKYLQPLEYTLPSGEGYEGSLRVCQREVDFGDWLIAEGFSFKEVVGIVGFPWPRWAVPAEGVCGQSYFELYNDMIDRNGYPVEVLLNTPATELVVEDGRVTGVVAQAEDGTVYRVRGTQGVALATGGFSGNPDMLRAYNKIWNWPENSAIPTTNAYGHHGDGITMGLAVGAAVGNMHLQMPFPFADCKNATDETTVGDDIDCVIVNKEGKRFMNEVLDRYTMTENIMAQTDQMMFMISDQDTSRVNGDVNRYGHNLQSLIDQGQLYRADTIEELGEQIGCGGAALKETVERYNEIARTGEDPDFGRTNFSELSPIENPPFYASPRTWAMHITSGGLVNDPADNYVVLREDGTPIEGLYAIGETAKGPAGVAVMSQGLALAQGLFPEA</sequence>
<evidence type="ECO:0000313" key="10">
    <source>
        <dbReference type="EMBL" id="QOS69778.1"/>
    </source>
</evidence>
<reference evidence="10 11" key="1">
    <citation type="submission" date="2020-10" db="EMBL/GenBank/DDBJ databases">
        <title>Eggerthella sp. nov., isolated from human feces.</title>
        <authorList>
            <person name="Yajun G."/>
        </authorList>
    </citation>
    <scope>NUCLEOTIDE SEQUENCE [LARGE SCALE GENOMIC DNA]</scope>
    <source>
        <strain evidence="10 11">HF-1101</strain>
    </source>
</reference>
<dbReference type="SMART" id="SM00900">
    <property type="entry name" value="FMN_bind"/>
    <property type="match status" value="1"/>
</dbReference>
<feature type="domain" description="FMN-binding" evidence="9">
    <location>
        <begin position="52"/>
        <end position="126"/>
    </location>
</feature>
<dbReference type="Pfam" id="PF00890">
    <property type="entry name" value="FAD_binding_2"/>
    <property type="match status" value="1"/>
</dbReference>
<name>A0A6L7ITT5_9ACTN</name>
<dbReference type="Gene3D" id="3.90.1010.20">
    <property type="match status" value="1"/>
</dbReference>
<comment type="catalytic activity">
    <reaction evidence="8">
        <text>dihydrourocanate + A = urocanate + AH2</text>
        <dbReference type="Rhea" id="RHEA:36059"/>
        <dbReference type="ChEBI" id="CHEBI:13193"/>
        <dbReference type="ChEBI" id="CHEBI:17499"/>
        <dbReference type="ChEBI" id="CHEBI:27247"/>
        <dbReference type="ChEBI" id="CHEBI:72991"/>
        <dbReference type="EC" id="1.3.99.33"/>
    </reaction>
</comment>
<keyword evidence="7" id="KW-0560">Oxidoreductase</keyword>